<keyword evidence="1" id="KW-0812">Transmembrane</keyword>
<proteinExistence type="predicted"/>
<protein>
    <submittedName>
        <fullName evidence="2">Uncharacterized protein</fullName>
    </submittedName>
</protein>
<sequence length="88" mass="10398">MKSNQKRRWEELLEDASFETKISNQVHSRFRKEQTRNRTVAGFVFTLFVAANLWTFRDFVFDHNDLSTDLSFVIEEMNSGLLVHLGED</sequence>
<dbReference type="OrthoDB" id="344931at2"/>
<dbReference type="AlphaFoldDB" id="A0A4R9LZ93"/>
<keyword evidence="1" id="KW-1133">Transmembrane helix</keyword>
<name>A0A4R9LZ93_9LEPT</name>
<comment type="caution">
    <text evidence="2">The sequence shown here is derived from an EMBL/GenBank/DDBJ whole genome shotgun (WGS) entry which is preliminary data.</text>
</comment>
<gene>
    <name evidence="2" type="ORF">EHS15_07835</name>
</gene>
<feature type="transmembrane region" description="Helical" evidence="1">
    <location>
        <begin position="39"/>
        <end position="56"/>
    </location>
</feature>
<dbReference type="RefSeq" id="WP_135759996.1">
    <property type="nucleotide sequence ID" value="NZ_RQHW01000028.1"/>
</dbReference>
<evidence type="ECO:0000313" key="2">
    <source>
        <dbReference type="EMBL" id="TGN19680.1"/>
    </source>
</evidence>
<reference evidence="2" key="1">
    <citation type="journal article" date="2019" name="PLoS Negl. Trop. Dis.">
        <title>Revisiting the worldwide diversity of Leptospira species in the environment.</title>
        <authorList>
            <person name="Vincent A.T."/>
            <person name="Schiettekatte O."/>
            <person name="Bourhy P."/>
            <person name="Veyrier F.J."/>
            <person name="Picardeau M."/>
        </authorList>
    </citation>
    <scope>NUCLEOTIDE SEQUENCE [LARGE SCALE GENOMIC DNA]</scope>
    <source>
        <strain evidence="2">201300427</strain>
    </source>
</reference>
<evidence type="ECO:0000313" key="3">
    <source>
        <dbReference type="Proteomes" id="UP000298058"/>
    </source>
</evidence>
<dbReference type="EMBL" id="RQHW01000028">
    <property type="protein sequence ID" value="TGN19680.1"/>
    <property type="molecule type" value="Genomic_DNA"/>
</dbReference>
<evidence type="ECO:0000256" key="1">
    <source>
        <dbReference type="SAM" id="Phobius"/>
    </source>
</evidence>
<organism evidence="2 3">
    <name type="scientific">Leptospira idonii</name>
    <dbReference type="NCBI Taxonomy" id="1193500"/>
    <lineage>
        <taxon>Bacteria</taxon>
        <taxon>Pseudomonadati</taxon>
        <taxon>Spirochaetota</taxon>
        <taxon>Spirochaetia</taxon>
        <taxon>Leptospirales</taxon>
        <taxon>Leptospiraceae</taxon>
        <taxon>Leptospira</taxon>
    </lineage>
</organism>
<keyword evidence="1" id="KW-0472">Membrane</keyword>
<dbReference type="Proteomes" id="UP000298058">
    <property type="component" value="Unassembled WGS sequence"/>
</dbReference>
<keyword evidence="3" id="KW-1185">Reference proteome</keyword>
<accession>A0A4R9LZ93</accession>